<name>A0A6I4T0W9_9SPHN</name>
<reference evidence="1 2" key="1">
    <citation type="submission" date="2019-12" db="EMBL/GenBank/DDBJ databases">
        <title>Genomic-based taxomic classification of the family Erythrobacteraceae.</title>
        <authorList>
            <person name="Xu L."/>
        </authorList>
    </citation>
    <scope>NUCLEOTIDE SEQUENCE [LARGE SCALE GENOMIC DNA]</scope>
    <source>
        <strain evidence="1 2">MCCC 1K01500</strain>
    </source>
</reference>
<evidence type="ECO:0000313" key="1">
    <source>
        <dbReference type="EMBL" id="MXO60302.1"/>
    </source>
</evidence>
<dbReference type="EMBL" id="WTYM01000047">
    <property type="protein sequence ID" value="MXO60302.1"/>
    <property type="molecule type" value="Genomic_DNA"/>
</dbReference>
<dbReference type="Proteomes" id="UP000433652">
    <property type="component" value="Unassembled WGS sequence"/>
</dbReference>
<gene>
    <name evidence="1" type="ORF">GRI89_12210</name>
</gene>
<organism evidence="1 2">
    <name type="scientific">Croceibacterium salegens</name>
    <dbReference type="NCBI Taxonomy" id="1737568"/>
    <lineage>
        <taxon>Bacteria</taxon>
        <taxon>Pseudomonadati</taxon>
        <taxon>Pseudomonadota</taxon>
        <taxon>Alphaproteobacteria</taxon>
        <taxon>Sphingomonadales</taxon>
        <taxon>Erythrobacteraceae</taxon>
        <taxon>Croceibacterium</taxon>
    </lineage>
</organism>
<sequence length="115" mass="12341">MLKQTGKTTVGALANHIWSIAGSDARSDVSATFMQPFVSHTNSNATTFGLNTETTYNWISDTWVVPINLTVSQLTKFGKQPVSIGGGVRYYVESPTGGPNWGPKLTLTFLFPTGG</sequence>
<dbReference type="RefSeq" id="WP_159795927.1">
    <property type="nucleotide sequence ID" value="NZ_WTYM01000047.1"/>
</dbReference>
<protein>
    <submittedName>
        <fullName evidence="1">Uncharacterized protein</fullName>
    </submittedName>
</protein>
<accession>A0A6I4T0W9</accession>
<evidence type="ECO:0000313" key="2">
    <source>
        <dbReference type="Proteomes" id="UP000433652"/>
    </source>
</evidence>
<dbReference type="OrthoDB" id="9809066at2"/>
<proteinExistence type="predicted"/>
<comment type="caution">
    <text evidence="1">The sequence shown here is derived from an EMBL/GenBank/DDBJ whole genome shotgun (WGS) entry which is preliminary data.</text>
</comment>
<keyword evidence="2" id="KW-1185">Reference proteome</keyword>
<dbReference type="AlphaFoldDB" id="A0A6I4T0W9"/>